<keyword evidence="8" id="KW-1185">Reference proteome</keyword>
<reference evidence="7 8" key="1">
    <citation type="submission" date="2015-03" db="EMBL/GenBank/DDBJ databases">
        <title>Draft genome of the nematode, Opisthorchis viverrini.</title>
        <authorList>
            <person name="Mitreva M."/>
        </authorList>
    </citation>
    <scope>NUCLEOTIDE SEQUENCE [LARGE SCALE GENOMIC DNA]</scope>
    <source>
        <strain evidence="7">Khon Kaen</strain>
    </source>
</reference>
<keyword evidence="2" id="KW-0479">Metal-binding</keyword>
<dbReference type="PANTHER" id="PTHR43655">
    <property type="entry name" value="ATP-DEPENDENT PROTEASE"/>
    <property type="match status" value="1"/>
</dbReference>
<proteinExistence type="predicted"/>
<keyword evidence="6" id="KW-0378">Hydrolase</keyword>
<evidence type="ECO:0000256" key="2">
    <source>
        <dbReference type="ARBA" id="ARBA00022723"/>
    </source>
</evidence>
<organism evidence="7 8">
    <name type="scientific">Opisthorchis viverrini</name>
    <name type="common">Southeast Asian liver fluke</name>
    <dbReference type="NCBI Taxonomy" id="6198"/>
    <lineage>
        <taxon>Eukaryota</taxon>
        <taxon>Metazoa</taxon>
        <taxon>Spiralia</taxon>
        <taxon>Lophotrochozoa</taxon>
        <taxon>Platyhelminthes</taxon>
        <taxon>Trematoda</taxon>
        <taxon>Digenea</taxon>
        <taxon>Opisthorchiida</taxon>
        <taxon>Opisthorchiata</taxon>
        <taxon>Opisthorchiidae</taxon>
        <taxon>Opisthorchis</taxon>
    </lineage>
</organism>
<evidence type="ECO:0000313" key="8">
    <source>
        <dbReference type="Proteomes" id="UP000243686"/>
    </source>
</evidence>
<dbReference type="GO" id="GO:0008237">
    <property type="term" value="F:metallopeptidase activity"/>
    <property type="evidence" value="ECO:0007669"/>
    <property type="project" value="UniProtKB-KW"/>
</dbReference>
<evidence type="ECO:0000256" key="4">
    <source>
        <dbReference type="ARBA" id="ARBA00022833"/>
    </source>
</evidence>
<evidence type="ECO:0000256" key="1">
    <source>
        <dbReference type="ARBA" id="ARBA00001947"/>
    </source>
</evidence>
<keyword evidence="5" id="KW-0067">ATP-binding</keyword>
<dbReference type="PANTHER" id="PTHR43655:SF2">
    <property type="entry name" value="AFG3 LIKE MATRIX AAA PEPTIDASE SUBUNIT 2, ISOFORM A"/>
    <property type="match status" value="1"/>
</dbReference>
<dbReference type="GO" id="GO:0034982">
    <property type="term" value="P:mitochondrial protein processing"/>
    <property type="evidence" value="ECO:0007669"/>
    <property type="project" value="TreeGrafter"/>
</dbReference>
<gene>
    <name evidence="7" type="ORF">X801_09852</name>
</gene>
<evidence type="ECO:0000256" key="5">
    <source>
        <dbReference type="ARBA" id="ARBA00022840"/>
    </source>
</evidence>
<dbReference type="InterPro" id="IPR027417">
    <property type="entry name" value="P-loop_NTPase"/>
</dbReference>
<protein>
    <submittedName>
        <fullName evidence="7">Uncharacterized protein</fullName>
    </submittedName>
</protein>
<dbReference type="GO" id="GO:0046872">
    <property type="term" value="F:metal ion binding"/>
    <property type="evidence" value="ECO:0007669"/>
    <property type="project" value="UniProtKB-KW"/>
</dbReference>
<name>A0A1S8WIU9_OPIVI</name>
<comment type="cofactor">
    <cofactor evidence="1">
        <name>Zn(2+)</name>
        <dbReference type="ChEBI" id="CHEBI:29105"/>
    </cofactor>
</comment>
<dbReference type="Gene3D" id="3.40.50.300">
    <property type="entry name" value="P-loop containing nucleotide triphosphate hydrolases"/>
    <property type="match status" value="1"/>
</dbReference>
<sequence>MVRKGGMGSGLFNFAQSPVRLIERDKIGVRFADVAGCEEAKLEIIEFVNFLKNPQKYEALGAKIPRGAVLKVRQTIGPILELLQRLTAERWLNFT</sequence>
<evidence type="ECO:0000313" key="7">
    <source>
        <dbReference type="EMBL" id="OON14357.1"/>
    </source>
</evidence>
<dbReference type="GO" id="GO:0005745">
    <property type="term" value="C:m-AAA complex"/>
    <property type="evidence" value="ECO:0007669"/>
    <property type="project" value="TreeGrafter"/>
</dbReference>
<dbReference type="InterPro" id="IPR050928">
    <property type="entry name" value="ATP-dep_Zn_Metalloprotease"/>
</dbReference>
<keyword evidence="3" id="KW-0547">Nucleotide-binding</keyword>
<dbReference type="AlphaFoldDB" id="A0A1S8WIU9"/>
<accession>A0A1S8WIU9</accession>
<evidence type="ECO:0000256" key="6">
    <source>
        <dbReference type="ARBA" id="ARBA00023049"/>
    </source>
</evidence>
<dbReference type="GO" id="GO:0005524">
    <property type="term" value="F:ATP binding"/>
    <property type="evidence" value="ECO:0007669"/>
    <property type="project" value="UniProtKB-KW"/>
</dbReference>
<dbReference type="EMBL" id="KV906694">
    <property type="protein sequence ID" value="OON14357.1"/>
    <property type="molecule type" value="Genomic_DNA"/>
</dbReference>
<dbReference type="Proteomes" id="UP000243686">
    <property type="component" value="Unassembled WGS sequence"/>
</dbReference>
<evidence type="ECO:0000256" key="3">
    <source>
        <dbReference type="ARBA" id="ARBA00022741"/>
    </source>
</evidence>
<keyword evidence="6" id="KW-0482">Metalloprotease</keyword>
<keyword evidence="6" id="KW-0645">Protease</keyword>
<keyword evidence="4" id="KW-0862">Zinc</keyword>